<name>A0A2A6BLH4_PRIPA</name>
<gene>
    <name evidence="3" type="primary">WBGene00280788</name>
    <name evidence="2" type="synonym">WBGene00274312</name>
</gene>
<reference evidence="3" key="2">
    <citation type="submission" date="2022-06" db="UniProtKB">
        <authorList>
            <consortium name="EnsemblMetazoa"/>
        </authorList>
    </citation>
    <scope>IDENTIFICATION</scope>
    <source>
        <strain evidence="3">PS312</strain>
    </source>
</reference>
<dbReference type="AlphaFoldDB" id="A0A2A6BLH4"/>
<feature type="compositionally biased region" description="Polar residues" evidence="1">
    <location>
        <begin position="345"/>
        <end position="378"/>
    </location>
</feature>
<evidence type="ECO:0000313" key="2">
    <source>
        <dbReference type="EnsemblMetazoa" id="PPA35943.1"/>
    </source>
</evidence>
<feature type="region of interest" description="Disordered" evidence="1">
    <location>
        <begin position="338"/>
        <end position="423"/>
    </location>
</feature>
<proteinExistence type="predicted"/>
<reference evidence="4" key="1">
    <citation type="journal article" date="2008" name="Nat. Genet.">
        <title>The Pristionchus pacificus genome provides a unique perspective on nematode lifestyle and parasitism.</title>
        <authorList>
            <person name="Dieterich C."/>
            <person name="Clifton S.W."/>
            <person name="Schuster L.N."/>
            <person name="Chinwalla A."/>
            <person name="Delehaunty K."/>
            <person name="Dinkelacker I."/>
            <person name="Fulton L."/>
            <person name="Fulton R."/>
            <person name="Godfrey J."/>
            <person name="Minx P."/>
            <person name="Mitreva M."/>
            <person name="Roeseler W."/>
            <person name="Tian H."/>
            <person name="Witte H."/>
            <person name="Yang S.P."/>
            <person name="Wilson R.K."/>
            <person name="Sommer R.J."/>
        </authorList>
    </citation>
    <scope>NUCLEOTIDE SEQUENCE [LARGE SCALE GENOMIC DNA]</scope>
    <source>
        <strain evidence="4">PS312</strain>
    </source>
</reference>
<evidence type="ECO:0000313" key="3">
    <source>
        <dbReference type="EnsemblMetazoa" id="PPA42419.1"/>
    </source>
</evidence>
<dbReference type="Proteomes" id="UP000005239">
    <property type="component" value="Unassembled WGS sequence"/>
</dbReference>
<keyword evidence="4" id="KW-1185">Reference proteome</keyword>
<accession>A0A2A6BLH4</accession>
<accession>A0A4X3P237</accession>
<evidence type="ECO:0000256" key="1">
    <source>
        <dbReference type="SAM" id="MobiDB-lite"/>
    </source>
</evidence>
<feature type="compositionally biased region" description="Low complexity" evidence="1">
    <location>
        <begin position="379"/>
        <end position="389"/>
    </location>
</feature>
<protein>
    <submittedName>
        <fullName evidence="3">Uncharacterized protein</fullName>
    </submittedName>
</protein>
<organism evidence="3 4">
    <name type="scientific">Pristionchus pacificus</name>
    <name type="common">Parasitic nematode worm</name>
    <dbReference type="NCBI Taxonomy" id="54126"/>
    <lineage>
        <taxon>Eukaryota</taxon>
        <taxon>Metazoa</taxon>
        <taxon>Ecdysozoa</taxon>
        <taxon>Nematoda</taxon>
        <taxon>Chromadorea</taxon>
        <taxon>Rhabditida</taxon>
        <taxon>Rhabditina</taxon>
        <taxon>Diplogasteromorpha</taxon>
        <taxon>Diplogasteroidea</taxon>
        <taxon>Neodiplogasteridae</taxon>
        <taxon>Pristionchus</taxon>
    </lineage>
</organism>
<dbReference type="EnsemblMetazoa" id="PPA35943.1">
    <property type="protein sequence ID" value="PPA35943.1"/>
    <property type="gene ID" value="WBGene00274312"/>
</dbReference>
<dbReference type="EnsemblMetazoa" id="PPA42419.1">
    <property type="protein sequence ID" value="PPA42419.1"/>
    <property type="gene ID" value="WBGene00280788"/>
</dbReference>
<evidence type="ECO:0000313" key="4">
    <source>
        <dbReference type="Proteomes" id="UP000005239"/>
    </source>
</evidence>
<sequence length="423" mass="47557">MSYCLVLIGSTYELVDRDEIDGASCPFTKVDIKRPGGKIDAGMFVNGGTLTQMSAEMEMYQKGEKKITKRNLKPLFSVASPHCSEDEIEEEGQPSASRPMRIARIKKEKNEKTPLQPLKKRKRGNSLPPVVPPLSSTVIPSTTVTSAPAQSGAVTMDAIFNKLLEIQSSVALISSRQDRLEKRIGDITNDVVGTRYESRTLVDVTRKIQTDVKSLATVLEEVKDRVPPPPQGPEYGIYADLTKEKVDEIDNTNDGLLIFAGKLDRALFGKTYVRHQDRDQNKMKWLIEVILHRRRHSIGKEVAKFRSLIYQRINANAKRVEDEVYLERLDQARAQSQPFTPPIHISSSRPTASHSQFDLATTTPSRPNSGRIQTPILASTSSSRSCVSRVPKRPNMISSRIMNEEDPIPPSEYYQDYPDNFDW</sequence>
<feature type="region of interest" description="Disordered" evidence="1">
    <location>
        <begin position="105"/>
        <end position="139"/>
    </location>
</feature>